<evidence type="ECO:0000313" key="1">
    <source>
        <dbReference type="EMBL" id="MPM78103.1"/>
    </source>
</evidence>
<evidence type="ECO:0008006" key="2">
    <source>
        <dbReference type="Google" id="ProtNLM"/>
    </source>
</evidence>
<dbReference type="AlphaFoldDB" id="A0A645CMC9"/>
<proteinExistence type="predicted"/>
<organism evidence="1">
    <name type="scientific">bioreactor metagenome</name>
    <dbReference type="NCBI Taxonomy" id="1076179"/>
    <lineage>
        <taxon>unclassified sequences</taxon>
        <taxon>metagenomes</taxon>
        <taxon>ecological metagenomes</taxon>
    </lineage>
</organism>
<accession>A0A645CMC9</accession>
<dbReference type="InterPro" id="IPR009660">
    <property type="entry name" value="Phage_A500_Gp15"/>
</dbReference>
<reference evidence="1" key="1">
    <citation type="submission" date="2019-08" db="EMBL/GenBank/DDBJ databases">
        <authorList>
            <person name="Kucharzyk K."/>
            <person name="Murdoch R.W."/>
            <person name="Higgins S."/>
            <person name="Loffler F."/>
        </authorList>
    </citation>
    <scope>NUCLEOTIDE SEQUENCE</scope>
</reference>
<dbReference type="EMBL" id="VSSQ01028394">
    <property type="protein sequence ID" value="MPM78103.1"/>
    <property type="molecule type" value="Genomic_DNA"/>
</dbReference>
<sequence length="210" mass="23565">MAYDFTLTKAKDEALPEAVEVDGSAFSINASFRTVLKVLRVLEADDIIEWQKPLIVLRAFYGDTQPEPQAGIDAFMKFLSRDKVVKRESDTRPPAFDYEVDASEIYASFITLYGVDLLDSDMHWWKFCALLEGAIWSDSPIGRKIRRREELRTTDASKCDDPKAVREAQEALKLVSKVNLAEQQEQDAVYRALTSGGDVSAALEALKHGV</sequence>
<dbReference type="Pfam" id="PF06854">
    <property type="entry name" value="Phage_Gp15"/>
    <property type="match status" value="1"/>
</dbReference>
<protein>
    <recommendedName>
        <fullName evidence="2">Bacteriophage Gp15 protein</fullName>
    </recommendedName>
</protein>
<gene>
    <name evidence="1" type="ORF">SDC9_125114</name>
</gene>
<comment type="caution">
    <text evidence="1">The sequence shown here is derived from an EMBL/GenBank/DDBJ whole genome shotgun (WGS) entry which is preliminary data.</text>
</comment>
<name>A0A645CMC9_9ZZZZ</name>